<feature type="chain" id="PRO_5020695793" evidence="2">
    <location>
        <begin position="31"/>
        <end position="215"/>
    </location>
</feature>
<dbReference type="RefSeq" id="WP_136958979.1">
    <property type="nucleotide sequence ID" value="NZ_CP039690.1"/>
</dbReference>
<evidence type="ECO:0000313" key="3">
    <source>
        <dbReference type="EMBL" id="QCI63521.1"/>
    </source>
</evidence>
<evidence type="ECO:0000256" key="2">
    <source>
        <dbReference type="SAM" id="SignalP"/>
    </source>
</evidence>
<dbReference type="OrthoDB" id="9806840at2"/>
<dbReference type="InterPro" id="IPR009380">
    <property type="entry name" value="DUF1036"/>
</dbReference>
<keyword evidence="2" id="KW-0732">Signal</keyword>
<reference evidence="3 4" key="1">
    <citation type="submission" date="2019-04" db="EMBL/GenBank/DDBJ databases">
        <title>Phreatobacter aquaticus sp. nov.</title>
        <authorList>
            <person name="Choi A."/>
        </authorList>
    </citation>
    <scope>NUCLEOTIDE SEQUENCE [LARGE SCALE GENOMIC DNA]</scope>
    <source>
        <strain evidence="3 4">KCTC 52518</strain>
    </source>
</reference>
<gene>
    <name evidence="3" type="ORF">E8M01_04275</name>
</gene>
<name>A0A4D7AUY7_9HYPH</name>
<dbReference type="Pfam" id="PF06282">
    <property type="entry name" value="DUF1036"/>
    <property type="match status" value="1"/>
</dbReference>
<evidence type="ECO:0000256" key="1">
    <source>
        <dbReference type="SAM" id="MobiDB-lite"/>
    </source>
</evidence>
<protein>
    <submittedName>
        <fullName evidence="3">DUF1036 domain-containing protein</fullName>
    </submittedName>
</protein>
<keyword evidence="4" id="KW-1185">Reference proteome</keyword>
<feature type="signal peptide" evidence="2">
    <location>
        <begin position="1"/>
        <end position="30"/>
    </location>
</feature>
<organism evidence="3 4">
    <name type="scientific">Phreatobacter stygius</name>
    <dbReference type="NCBI Taxonomy" id="1940610"/>
    <lineage>
        <taxon>Bacteria</taxon>
        <taxon>Pseudomonadati</taxon>
        <taxon>Pseudomonadota</taxon>
        <taxon>Alphaproteobacteria</taxon>
        <taxon>Hyphomicrobiales</taxon>
        <taxon>Phreatobacteraceae</taxon>
        <taxon>Phreatobacter</taxon>
    </lineage>
</organism>
<dbReference type="EMBL" id="CP039690">
    <property type="protein sequence ID" value="QCI63521.1"/>
    <property type="molecule type" value="Genomic_DNA"/>
</dbReference>
<feature type="compositionally biased region" description="Pro residues" evidence="1">
    <location>
        <begin position="145"/>
        <end position="163"/>
    </location>
</feature>
<evidence type="ECO:0000313" key="4">
    <source>
        <dbReference type="Proteomes" id="UP000298781"/>
    </source>
</evidence>
<feature type="region of interest" description="Disordered" evidence="1">
    <location>
        <begin position="141"/>
        <end position="192"/>
    </location>
</feature>
<dbReference type="Proteomes" id="UP000298781">
    <property type="component" value="Chromosome"/>
</dbReference>
<dbReference type="AlphaFoldDB" id="A0A4D7AUY7"/>
<accession>A0A4D7AUY7</accession>
<dbReference type="KEGG" id="pstg:E8M01_04275"/>
<sequence>MVRFPTSRSLLALGLLAGAVWLSATGPAAADLRLCNTTGSRIGVSIGYKDGEGWTTEGWWNVAARTCETILRGPLVARFYYLYAVDYDQGGEWSGRAFMCTRDKEFTIRGIEECLARGYDRIGFFEVDTQDQRLWTVQLTDDRPQAPPSQPQPPMAAPLPMPAPRGRDTAAQGEIREAQPRPANPRLTPLPGGLFGVGGGAVGAPAGVPAFTAPR</sequence>
<proteinExistence type="predicted"/>